<evidence type="ECO:0000313" key="2">
    <source>
        <dbReference type="Proteomes" id="UP000219036"/>
    </source>
</evidence>
<dbReference type="RefSeq" id="WP_097000727.1">
    <property type="nucleotide sequence ID" value="NZ_OBEI01000007.1"/>
</dbReference>
<proteinExistence type="predicted"/>
<dbReference type="EMBL" id="OBEI01000007">
    <property type="protein sequence ID" value="SNZ09558.1"/>
    <property type="molecule type" value="Genomic_DNA"/>
</dbReference>
<dbReference type="Proteomes" id="UP000219036">
    <property type="component" value="Unassembled WGS sequence"/>
</dbReference>
<reference evidence="2" key="1">
    <citation type="submission" date="2017-09" db="EMBL/GenBank/DDBJ databases">
        <authorList>
            <person name="Varghese N."/>
            <person name="Submissions S."/>
        </authorList>
    </citation>
    <scope>NUCLEOTIDE SEQUENCE [LARGE SCALE GENOMIC DNA]</scope>
    <source>
        <strain evidence="2">DSM 15103</strain>
    </source>
</reference>
<keyword evidence="2" id="KW-1185">Reference proteome</keyword>
<evidence type="ECO:0000313" key="1">
    <source>
        <dbReference type="EMBL" id="SNZ09558.1"/>
    </source>
</evidence>
<protein>
    <submittedName>
        <fullName evidence="1">Uncharacterized protein</fullName>
    </submittedName>
</protein>
<dbReference type="AlphaFoldDB" id="A0A285NJX4"/>
<sequence length="207" mass="23872">MIYILIGLLGFFVFSFGGEIGVKSPVMRNLPKEYRGIFQTFFVENFDNAEKFKKGKRYLYELKPYLSSVAGNYNLCLDIYKNEKLFKMLCFSASDGQDLSDKIFKISEEIDFLKIKNKPVKKSIYLKVLTISKKFEKRLKVTSPNGDILIDYLPAQKFKGQNFEHITVGNAIINIDTVLLNTAEASKVFDYLLKGYRFKGILIIKSY</sequence>
<name>A0A285NJX4_9AQUI</name>
<dbReference type="OrthoDB" id="12783at2"/>
<organism evidence="1 2">
    <name type="scientific">Persephonella hydrogeniphila</name>
    <dbReference type="NCBI Taxonomy" id="198703"/>
    <lineage>
        <taxon>Bacteria</taxon>
        <taxon>Pseudomonadati</taxon>
        <taxon>Aquificota</taxon>
        <taxon>Aquificia</taxon>
        <taxon>Aquificales</taxon>
        <taxon>Hydrogenothermaceae</taxon>
        <taxon>Persephonella</taxon>
    </lineage>
</organism>
<gene>
    <name evidence="1" type="ORF">SAMN06265182_1566</name>
</gene>
<accession>A0A285NJX4</accession>